<dbReference type="InterPro" id="IPR002347">
    <property type="entry name" value="SDR_fam"/>
</dbReference>
<dbReference type="EMBL" id="VLJS01000051">
    <property type="protein sequence ID" value="TWH10869.1"/>
    <property type="molecule type" value="Genomic_DNA"/>
</dbReference>
<accession>A0A562DMG4</accession>
<evidence type="ECO:0000313" key="3">
    <source>
        <dbReference type="EMBL" id="TWH10869.1"/>
    </source>
</evidence>
<dbReference type="AlphaFoldDB" id="A0A562DMG4"/>
<organism evidence="3 4">
    <name type="scientific">Pseudoxanthomonas taiwanensis J19</name>
    <dbReference type="NCBI Taxonomy" id="935569"/>
    <lineage>
        <taxon>Bacteria</taxon>
        <taxon>Pseudomonadati</taxon>
        <taxon>Pseudomonadota</taxon>
        <taxon>Gammaproteobacteria</taxon>
        <taxon>Lysobacterales</taxon>
        <taxon>Lysobacteraceae</taxon>
        <taxon>Pseudoxanthomonas</taxon>
    </lineage>
</organism>
<evidence type="ECO:0000313" key="4">
    <source>
        <dbReference type="Proteomes" id="UP000321583"/>
    </source>
</evidence>
<protein>
    <submittedName>
        <fullName evidence="3">NADP-dependent 3-hydroxy acid dehydrogenase YdfG</fullName>
    </submittedName>
</protein>
<dbReference type="Proteomes" id="UP000321583">
    <property type="component" value="Unassembled WGS sequence"/>
</dbReference>
<keyword evidence="2" id="KW-0560">Oxidoreductase</keyword>
<evidence type="ECO:0000256" key="2">
    <source>
        <dbReference type="ARBA" id="ARBA00023002"/>
    </source>
</evidence>
<proteinExistence type="inferred from homology"/>
<gene>
    <name evidence="3" type="ORF">L613_002300000320</name>
</gene>
<comment type="caution">
    <text evidence="3">The sequence shown here is derived from an EMBL/GenBank/DDBJ whole genome shotgun (WGS) entry which is preliminary data.</text>
</comment>
<sequence length="265" mass="27274">MNGMLAPEVLVLGASGRVGSGVVAALLEAGSPVLAVARDAARLQRLAAMHADEPGLEVMVASVADDGAAQDLARRIARRPRPLRAVVDATAGVRRASRLLDQAVPVLSASLEQEVLPHLAAARHLLPLLQQRGGDRYLVAGGPHARCGWAGYGHASVAIAATRMLVQVLHEEAQPLGVRVQMLSIDAPVWTAENTARACPGWHSALGVGRAMVSLLARSSPDARCIVTYADNAGTMPPGLLGREFASVLDAASGAPGASDAGRAA</sequence>
<dbReference type="PANTHER" id="PTHR43669:SF12">
    <property type="entry name" value="BLR5618 PROTEIN"/>
    <property type="match status" value="1"/>
</dbReference>
<dbReference type="RefSeq" id="WP_028915621.1">
    <property type="nucleotide sequence ID" value="NZ_VLJS01000051.1"/>
</dbReference>
<keyword evidence="4" id="KW-1185">Reference proteome</keyword>
<evidence type="ECO:0000256" key="1">
    <source>
        <dbReference type="ARBA" id="ARBA00006484"/>
    </source>
</evidence>
<dbReference type="InterPro" id="IPR036291">
    <property type="entry name" value="NAD(P)-bd_dom_sf"/>
</dbReference>
<reference evidence="3 4" key="1">
    <citation type="submission" date="2019-07" db="EMBL/GenBank/DDBJ databases">
        <title>Genome sequencing of lignin-degrading bacterial isolates.</title>
        <authorList>
            <person name="Gladden J."/>
        </authorList>
    </citation>
    <scope>NUCLEOTIDE SEQUENCE [LARGE SCALE GENOMIC DNA]</scope>
    <source>
        <strain evidence="3 4">J19</strain>
    </source>
</reference>
<dbReference type="OrthoDB" id="6028059at2"/>
<dbReference type="Gene3D" id="3.40.50.720">
    <property type="entry name" value="NAD(P)-binding Rossmann-like Domain"/>
    <property type="match status" value="1"/>
</dbReference>
<dbReference type="GO" id="GO:0016491">
    <property type="term" value="F:oxidoreductase activity"/>
    <property type="evidence" value="ECO:0007669"/>
    <property type="project" value="UniProtKB-KW"/>
</dbReference>
<dbReference type="PANTHER" id="PTHR43669">
    <property type="entry name" value="5-KETO-D-GLUCONATE 5-REDUCTASE"/>
    <property type="match status" value="1"/>
</dbReference>
<comment type="similarity">
    <text evidence="1">Belongs to the short-chain dehydrogenases/reductases (SDR) family.</text>
</comment>
<name>A0A562DMG4_9GAMM</name>
<dbReference type="SUPFAM" id="SSF51735">
    <property type="entry name" value="NAD(P)-binding Rossmann-fold domains"/>
    <property type="match status" value="1"/>
</dbReference>
<dbReference type="CDD" id="cd05233">
    <property type="entry name" value="SDR_c"/>
    <property type="match status" value="1"/>
</dbReference>
<dbReference type="Pfam" id="PF00106">
    <property type="entry name" value="adh_short"/>
    <property type="match status" value="1"/>
</dbReference>